<feature type="domain" description="Ig-like" evidence="2">
    <location>
        <begin position="123"/>
        <end position="228"/>
    </location>
</feature>
<dbReference type="Gene3D" id="2.60.40.10">
    <property type="entry name" value="Immunoglobulins"/>
    <property type="match status" value="2"/>
</dbReference>
<dbReference type="PANTHER" id="PTHR21261">
    <property type="entry name" value="BEAT PROTEIN"/>
    <property type="match status" value="1"/>
</dbReference>
<dbReference type="AlphaFoldDB" id="A0AAJ7J7D5"/>
<proteinExistence type="predicted"/>
<dbReference type="InterPro" id="IPR013783">
    <property type="entry name" value="Ig-like_fold"/>
</dbReference>
<dbReference type="SUPFAM" id="SSF48726">
    <property type="entry name" value="Immunoglobulin"/>
    <property type="match status" value="1"/>
</dbReference>
<keyword evidence="1" id="KW-1133">Transmembrane helix</keyword>
<dbReference type="KEGG" id="ccal:108628535"/>
<feature type="domain" description="Ig-like" evidence="2">
    <location>
        <begin position="6"/>
        <end position="112"/>
    </location>
</feature>
<evidence type="ECO:0000313" key="3">
    <source>
        <dbReference type="Proteomes" id="UP000694925"/>
    </source>
</evidence>
<dbReference type="SMART" id="SM00409">
    <property type="entry name" value="IG"/>
    <property type="match status" value="1"/>
</dbReference>
<dbReference type="InterPro" id="IPR007110">
    <property type="entry name" value="Ig-like_dom"/>
</dbReference>
<dbReference type="GeneID" id="108628535"/>
<evidence type="ECO:0000259" key="2">
    <source>
        <dbReference type="PROSITE" id="PS50835"/>
    </source>
</evidence>
<protein>
    <submittedName>
        <fullName evidence="4">Uncharacterized protein LOC108628535</fullName>
    </submittedName>
</protein>
<keyword evidence="3" id="KW-1185">Reference proteome</keyword>
<reference evidence="4" key="1">
    <citation type="submission" date="2025-08" db="UniProtKB">
        <authorList>
            <consortium name="RefSeq"/>
        </authorList>
    </citation>
    <scope>IDENTIFICATION</scope>
    <source>
        <tissue evidence="4">Whole body</tissue>
    </source>
</reference>
<accession>A0AAJ7J7D5</accession>
<dbReference type="InterPro" id="IPR036179">
    <property type="entry name" value="Ig-like_dom_sf"/>
</dbReference>
<dbReference type="InterPro" id="IPR013106">
    <property type="entry name" value="Ig_V-set"/>
</dbReference>
<feature type="transmembrane region" description="Helical" evidence="1">
    <location>
        <begin position="255"/>
        <end position="274"/>
    </location>
</feature>
<dbReference type="Proteomes" id="UP000694925">
    <property type="component" value="Unplaced"/>
</dbReference>
<evidence type="ECO:0000256" key="1">
    <source>
        <dbReference type="SAM" id="Phobius"/>
    </source>
</evidence>
<name>A0AAJ7J7D5_9HYME</name>
<keyword evidence="1" id="KW-0472">Membrane</keyword>
<dbReference type="InterPro" id="IPR003599">
    <property type="entry name" value="Ig_sub"/>
</dbReference>
<dbReference type="PANTHER" id="PTHR21261:SF17">
    <property type="entry name" value="BEAT VI"/>
    <property type="match status" value="1"/>
</dbReference>
<dbReference type="PROSITE" id="PS50835">
    <property type="entry name" value="IG_LIKE"/>
    <property type="match status" value="2"/>
</dbReference>
<evidence type="ECO:0000313" key="4">
    <source>
        <dbReference type="RefSeq" id="XP_017886017.1"/>
    </source>
</evidence>
<sequence length="284" mass="31600">MNKESPSATGLKDLKISVPAVVRSGDTVTLSCHYDLEGLPLYTIQWYLEEAEFYRYLPEREPPYSTFNIDGVHVNVSKSNSFDVTLVDVSRKLTGMYKCEVSAGSPTYHTLIERSRMEVVDAPKTGPTIDIQKERISMGELLQANCTTGYSRPASTIIWKLNGDLIANDSMTYRTRYLAIPQDDDSYVSKSTIDFKVAEDMFRNGRLHLRCTASIADVYRKSVDIEITEDTPRIASIKGESPQQGLGNSSAGLSFTWTTLTMTILITTIVFLVSSSMSITAANR</sequence>
<dbReference type="FunFam" id="2.60.40.10:FF:000437">
    <property type="entry name" value="Beat-IIIc, isoform A"/>
    <property type="match status" value="1"/>
</dbReference>
<gene>
    <name evidence="4" type="primary">LOC108628535</name>
</gene>
<keyword evidence="1" id="KW-0812">Transmembrane</keyword>
<dbReference type="RefSeq" id="XP_017886017.1">
    <property type="nucleotide sequence ID" value="XM_018030528.2"/>
</dbReference>
<dbReference type="Pfam" id="PF07686">
    <property type="entry name" value="V-set"/>
    <property type="match status" value="1"/>
</dbReference>
<organism evidence="3 4">
    <name type="scientific">Ceratina calcarata</name>
    <dbReference type="NCBI Taxonomy" id="156304"/>
    <lineage>
        <taxon>Eukaryota</taxon>
        <taxon>Metazoa</taxon>
        <taxon>Ecdysozoa</taxon>
        <taxon>Arthropoda</taxon>
        <taxon>Hexapoda</taxon>
        <taxon>Insecta</taxon>
        <taxon>Pterygota</taxon>
        <taxon>Neoptera</taxon>
        <taxon>Endopterygota</taxon>
        <taxon>Hymenoptera</taxon>
        <taxon>Apocrita</taxon>
        <taxon>Aculeata</taxon>
        <taxon>Apoidea</taxon>
        <taxon>Anthophila</taxon>
        <taxon>Apidae</taxon>
        <taxon>Ceratina</taxon>
        <taxon>Zadontomerus</taxon>
    </lineage>
</organism>